<evidence type="ECO:0008006" key="4">
    <source>
        <dbReference type="Google" id="ProtNLM"/>
    </source>
</evidence>
<protein>
    <recommendedName>
        <fullName evidence="4">Transmembrane protein</fullName>
    </recommendedName>
</protein>
<reference evidence="2 3" key="1">
    <citation type="submission" date="2019-04" db="EMBL/GenBank/DDBJ databases">
        <title>Natronospirillum operosus gen. nov., sp. nov., a haloalkaliphilic satellite isolated from decaying biomass of laboratory culture of cyanobacterium Geitlerinema sp. and proposal of Natronospirillaceae fam. nov. and Saccharospirillaceae fam. nov.</title>
        <authorList>
            <person name="Kevbrin V."/>
            <person name="Boltyanskaya Y."/>
            <person name="Koziaeva V."/>
            <person name="Grouzdev D.S."/>
            <person name="Park M."/>
            <person name="Cho J."/>
        </authorList>
    </citation>
    <scope>NUCLEOTIDE SEQUENCE [LARGE SCALE GENOMIC DNA]</scope>
    <source>
        <strain evidence="2 3">G-116</strain>
    </source>
</reference>
<dbReference type="InterPro" id="IPR036249">
    <property type="entry name" value="Thioredoxin-like_sf"/>
</dbReference>
<dbReference type="SUPFAM" id="SSF52833">
    <property type="entry name" value="Thioredoxin-like"/>
    <property type="match status" value="1"/>
</dbReference>
<evidence type="ECO:0000256" key="1">
    <source>
        <dbReference type="SAM" id="Phobius"/>
    </source>
</evidence>
<keyword evidence="1" id="KW-1133">Transmembrane helix</keyword>
<dbReference type="RefSeq" id="WP_135484304.1">
    <property type="nucleotide sequence ID" value="NZ_SRMF01000008.1"/>
</dbReference>
<name>A0A4Z0W7J6_9GAMM</name>
<keyword evidence="3" id="KW-1185">Reference proteome</keyword>
<dbReference type="Proteomes" id="UP000297475">
    <property type="component" value="Unassembled WGS sequence"/>
</dbReference>
<proteinExistence type="predicted"/>
<sequence>MSNARPKPGYKAAQLWIVLLTPLVVILASTLLFYSGWLHPEDTTNKGELISPPLDISALGLEQDDRRWWLLTASTAGCDAVCEEQLYWVQQIHIRLGRESPRVSRSLLTAEPVALSQEFPGLHERQGNLDALPMDEPVQLFVVDPNGNVMMKFNSDNSYEDVLDDINTLLSRSTIG</sequence>
<evidence type="ECO:0000313" key="3">
    <source>
        <dbReference type="Proteomes" id="UP000297475"/>
    </source>
</evidence>
<comment type="caution">
    <text evidence="2">The sequence shown here is derived from an EMBL/GenBank/DDBJ whole genome shotgun (WGS) entry which is preliminary data.</text>
</comment>
<evidence type="ECO:0000313" key="2">
    <source>
        <dbReference type="EMBL" id="TGG91520.1"/>
    </source>
</evidence>
<organism evidence="2 3">
    <name type="scientific">Natronospirillum operosum</name>
    <dbReference type="NCBI Taxonomy" id="2759953"/>
    <lineage>
        <taxon>Bacteria</taxon>
        <taxon>Pseudomonadati</taxon>
        <taxon>Pseudomonadota</taxon>
        <taxon>Gammaproteobacteria</taxon>
        <taxon>Oceanospirillales</taxon>
        <taxon>Natronospirillaceae</taxon>
        <taxon>Natronospirillum</taxon>
    </lineage>
</organism>
<accession>A0A4Z0W7J6</accession>
<gene>
    <name evidence="2" type="ORF">E4656_15940</name>
</gene>
<keyword evidence="1" id="KW-0472">Membrane</keyword>
<dbReference type="AlphaFoldDB" id="A0A4Z0W7J6"/>
<dbReference type="OrthoDB" id="9785445at2"/>
<keyword evidence="1" id="KW-0812">Transmembrane</keyword>
<dbReference type="EMBL" id="SRMF01000008">
    <property type="protein sequence ID" value="TGG91520.1"/>
    <property type="molecule type" value="Genomic_DNA"/>
</dbReference>
<feature type="transmembrane region" description="Helical" evidence="1">
    <location>
        <begin position="12"/>
        <end position="37"/>
    </location>
</feature>